<geneLocation type="plasmid" evidence="1 2">
    <name>unnamed1</name>
</geneLocation>
<evidence type="ECO:0000313" key="2">
    <source>
        <dbReference type="Proteomes" id="UP000185426"/>
    </source>
</evidence>
<dbReference type="RefSeq" id="WP_075623770.1">
    <property type="nucleotide sequence ID" value="NZ_CP015608.1"/>
</dbReference>
<dbReference type="EMBL" id="CP015608">
    <property type="protein sequence ID" value="APT48343.1"/>
    <property type="molecule type" value="Genomic_DNA"/>
</dbReference>
<gene>
    <name evidence="1" type="ORF">BSA145_20990</name>
</gene>
<sequence length="82" mass="9656">MNLENYQHYKGLVWITKNDLDADYKGVYACIRVKEGFQKIFYFIETKNGYTFDNKKHYTLDEIIKDGLSSLGVEKLLNDLPK</sequence>
<protein>
    <submittedName>
        <fullName evidence="1">Uncharacterized protein</fullName>
    </submittedName>
</protein>
<dbReference type="Proteomes" id="UP000185426">
    <property type="component" value="Plasmid unnamed1"/>
</dbReference>
<keyword evidence="1" id="KW-0614">Plasmid</keyword>
<organism evidence="1 2">
    <name type="scientific">Bacillus safensis</name>
    <dbReference type="NCBI Taxonomy" id="561879"/>
    <lineage>
        <taxon>Bacteria</taxon>
        <taxon>Bacillati</taxon>
        <taxon>Bacillota</taxon>
        <taxon>Bacilli</taxon>
        <taxon>Bacillales</taxon>
        <taxon>Bacillaceae</taxon>
        <taxon>Bacillus</taxon>
    </lineage>
</organism>
<proteinExistence type="predicted"/>
<accession>A0A1L6ZPB4</accession>
<name>A0A1L6ZPB4_BACIA</name>
<reference evidence="1 2" key="1">
    <citation type="submission" date="2016-05" db="EMBL/GenBank/DDBJ databases">
        <title>Complete Genome and Methylome Analysis of Psychrotrophic Bacterial Isolates from Antarctic Lake Untersee.</title>
        <authorList>
            <person name="Fomenkov A."/>
            <person name="Akimov V.N."/>
            <person name="Vasilyeva L.V."/>
            <person name="Andersen D."/>
            <person name="Vincze T."/>
            <person name="Roberts R.J."/>
        </authorList>
    </citation>
    <scope>NUCLEOTIDE SEQUENCE [LARGE SCALE GENOMIC DNA]</scope>
    <source>
        <strain evidence="1 2">U14-5</strain>
        <plasmid evidence="1 2">unnamed1</plasmid>
    </source>
</reference>
<evidence type="ECO:0000313" key="1">
    <source>
        <dbReference type="EMBL" id="APT48343.1"/>
    </source>
</evidence>
<dbReference type="AlphaFoldDB" id="A0A1L6ZPB4"/>